<dbReference type="CDD" id="cd07377">
    <property type="entry name" value="WHTH_GntR"/>
    <property type="match status" value="1"/>
</dbReference>
<dbReference type="PANTHER" id="PTHR46577:SF1">
    <property type="entry name" value="HTH-TYPE TRANSCRIPTIONAL REGULATORY PROTEIN GABR"/>
    <property type="match status" value="1"/>
</dbReference>
<dbReference type="PRINTS" id="PR00035">
    <property type="entry name" value="HTHGNTR"/>
</dbReference>
<keyword evidence="3 9" id="KW-0032">Aminotransferase</keyword>
<dbReference type="CDD" id="cd00609">
    <property type="entry name" value="AAT_like"/>
    <property type="match status" value="1"/>
</dbReference>
<keyword evidence="5" id="KW-0805">Transcription regulation</keyword>
<evidence type="ECO:0000256" key="1">
    <source>
        <dbReference type="ARBA" id="ARBA00001933"/>
    </source>
</evidence>
<protein>
    <submittedName>
        <fullName evidence="9">PLP-dependent aminotransferase family protein</fullName>
    </submittedName>
</protein>
<evidence type="ECO:0000313" key="10">
    <source>
        <dbReference type="Proteomes" id="UP001180087"/>
    </source>
</evidence>
<dbReference type="InterPro" id="IPR004839">
    <property type="entry name" value="Aminotransferase_I/II_large"/>
</dbReference>
<dbReference type="InterPro" id="IPR051446">
    <property type="entry name" value="HTH_trans_reg/aminotransferase"/>
</dbReference>
<proteinExistence type="inferred from homology"/>
<dbReference type="Proteomes" id="UP001180087">
    <property type="component" value="Chromosome"/>
</dbReference>
<dbReference type="PROSITE" id="PS50949">
    <property type="entry name" value="HTH_GNTR"/>
    <property type="match status" value="1"/>
</dbReference>
<reference evidence="9" key="1">
    <citation type="submission" date="2023-06" db="EMBL/GenBank/DDBJ databases">
        <title>A Treasure from Seagulls: Isolation and Description of Aciduricobacillus qingdaonensis gen. nov., sp. nov., a Rare Obligately Uric Acid-utilizing Member in the Family Bacillaceae.</title>
        <authorList>
            <person name="Liu W."/>
            <person name="Wang B."/>
        </authorList>
    </citation>
    <scope>NUCLEOTIDE SEQUENCE</scope>
    <source>
        <strain evidence="9">44XB</strain>
    </source>
</reference>
<keyword evidence="10" id="KW-1185">Reference proteome</keyword>
<evidence type="ECO:0000256" key="2">
    <source>
        <dbReference type="ARBA" id="ARBA00005384"/>
    </source>
</evidence>
<dbReference type="InterPro" id="IPR015424">
    <property type="entry name" value="PyrdxlP-dep_Trfase"/>
</dbReference>
<dbReference type="PANTHER" id="PTHR46577">
    <property type="entry name" value="HTH-TYPE TRANSCRIPTIONAL REGULATORY PROTEIN GABR"/>
    <property type="match status" value="1"/>
</dbReference>
<dbReference type="EMBL" id="CP129113">
    <property type="protein sequence ID" value="WLV24929.1"/>
    <property type="molecule type" value="Genomic_DNA"/>
</dbReference>
<dbReference type="SUPFAM" id="SSF46785">
    <property type="entry name" value="Winged helix' DNA-binding domain"/>
    <property type="match status" value="1"/>
</dbReference>
<dbReference type="InterPro" id="IPR015421">
    <property type="entry name" value="PyrdxlP-dep_Trfase_major"/>
</dbReference>
<dbReference type="Pfam" id="PF00155">
    <property type="entry name" value="Aminotran_1_2"/>
    <property type="match status" value="1"/>
</dbReference>
<organism evidence="9 10">
    <name type="scientific">Aciduricibacillus chroicocephali</name>
    <dbReference type="NCBI Taxonomy" id="3054939"/>
    <lineage>
        <taxon>Bacteria</taxon>
        <taxon>Bacillati</taxon>
        <taxon>Bacillota</taxon>
        <taxon>Bacilli</taxon>
        <taxon>Bacillales</taxon>
        <taxon>Bacillaceae</taxon>
        <taxon>Aciduricibacillus</taxon>
    </lineage>
</organism>
<evidence type="ECO:0000256" key="5">
    <source>
        <dbReference type="ARBA" id="ARBA00023015"/>
    </source>
</evidence>
<evidence type="ECO:0000256" key="4">
    <source>
        <dbReference type="ARBA" id="ARBA00022898"/>
    </source>
</evidence>
<keyword evidence="4" id="KW-0663">Pyridoxal phosphate</keyword>
<evidence type="ECO:0000256" key="6">
    <source>
        <dbReference type="ARBA" id="ARBA00023125"/>
    </source>
</evidence>
<name>A0ABY9KVM1_9BACI</name>
<dbReference type="Gene3D" id="1.10.10.10">
    <property type="entry name" value="Winged helix-like DNA-binding domain superfamily/Winged helix DNA-binding domain"/>
    <property type="match status" value="1"/>
</dbReference>
<dbReference type="Pfam" id="PF00392">
    <property type="entry name" value="GntR"/>
    <property type="match status" value="1"/>
</dbReference>
<gene>
    <name evidence="9" type="ORF">QR721_01440</name>
</gene>
<sequence>MSDWREMKTLLFSLTETEAKHRQIYEQIRNRIENGQLVEDSQLPSIRQLADLLEVSRNTTLQAYEQLAAEGYIRSEPKRGYYVQKFIPIYLKQEAHKQTVQELAEEKYSIDFRTGIIDQTAFPLNRWRQCANKVLNEDMIYGYGEPFGDKFLREQLAEYLMRSRGVFTTSEAIIIGSSTQSLLMQLSILLKEDYKSLAVEEPGYDGASYVFELQGFTIEPVKISPIGISLDELAKARSRLLYLTPSHQFPTGATIPIPERQQLIKWAKEHQAYIIEDDYDSEFMYQHQPVPALSSFDSEGRVIYISTFSKAFLPAIRISYMILPPSLIEVYKKKMFQLEQSASMLHQRALARFMKEGYWDSHLRKMRARYKAKMAALIETLRQTFDERLNIIGQQAGLYIIVQVNTNLDETTLIQKAKDYSVKVYSTKPYFKGPYPDKPLFQLGFANLSIEQIIEGVTKLSKAWHEL</sequence>
<feature type="domain" description="HTH gntR-type" evidence="8">
    <location>
        <begin position="18"/>
        <end position="86"/>
    </location>
</feature>
<evidence type="ECO:0000313" key="9">
    <source>
        <dbReference type="EMBL" id="WLV24929.1"/>
    </source>
</evidence>
<accession>A0ABY9KVM1</accession>
<dbReference type="SUPFAM" id="SSF53383">
    <property type="entry name" value="PLP-dependent transferases"/>
    <property type="match status" value="1"/>
</dbReference>
<evidence type="ECO:0000259" key="8">
    <source>
        <dbReference type="PROSITE" id="PS50949"/>
    </source>
</evidence>
<dbReference type="InterPro" id="IPR036388">
    <property type="entry name" value="WH-like_DNA-bd_sf"/>
</dbReference>
<dbReference type="GO" id="GO:0008483">
    <property type="term" value="F:transaminase activity"/>
    <property type="evidence" value="ECO:0007669"/>
    <property type="project" value="UniProtKB-KW"/>
</dbReference>
<dbReference type="InterPro" id="IPR036390">
    <property type="entry name" value="WH_DNA-bd_sf"/>
</dbReference>
<keyword evidence="7" id="KW-0804">Transcription</keyword>
<evidence type="ECO:0000256" key="7">
    <source>
        <dbReference type="ARBA" id="ARBA00023163"/>
    </source>
</evidence>
<keyword evidence="3 9" id="KW-0808">Transferase</keyword>
<dbReference type="RefSeq" id="WP_348028455.1">
    <property type="nucleotide sequence ID" value="NZ_CP129113.1"/>
</dbReference>
<comment type="similarity">
    <text evidence="2">In the C-terminal section; belongs to the class-I pyridoxal-phosphate-dependent aminotransferase family.</text>
</comment>
<dbReference type="InterPro" id="IPR000524">
    <property type="entry name" value="Tscrpt_reg_HTH_GntR"/>
</dbReference>
<dbReference type="Gene3D" id="3.40.640.10">
    <property type="entry name" value="Type I PLP-dependent aspartate aminotransferase-like (Major domain)"/>
    <property type="match status" value="1"/>
</dbReference>
<dbReference type="SMART" id="SM00345">
    <property type="entry name" value="HTH_GNTR"/>
    <property type="match status" value="1"/>
</dbReference>
<keyword evidence="6" id="KW-0238">DNA-binding</keyword>
<comment type="cofactor">
    <cofactor evidence="1">
        <name>pyridoxal 5'-phosphate</name>
        <dbReference type="ChEBI" id="CHEBI:597326"/>
    </cofactor>
</comment>
<evidence type="ECO:0000256" key="3">
    <source>
        <dbReference type="ARBA" id="ARBA00022576"/>
    </source>
</evidence>